<evidence type="ECO:0000313" key="8">
    <source>
        <dbReference type="Proteomes" id="UP000557717"/>
    </source>
</evidence>
<evidence type="ECO:0000256" key="5">
    <source>
        <dbReference type="SAM" id="SignalP"/>
    </source>
</evidence>
<dbReference type="InterPro" id="IPR001478">
    <property type="entry name" value="PDZ"/>
</dbReference>
<reference evidence="7 8" key="1">
    <citation type="submission" date="2020-08" db="EMBL/GenBank/DDBJ databases">
        <title>Genomic Encyclopedia of Type Strains, Phase IV (KMG-IV): sequencing the most valuable type-strain genomes for metagenomic binning, comparative biology and taxonomic classification.</title>
        <authorList>
            <person name="Goeker M."/>
        </authorList>
    </citation>
    <scope>NUCLEOTIDE SEQUENCE [LARGE SCALE GENOMIC DNA]</scope>
    <source>
        <strain evidence="7 8">YC6886</strain>
    </source>
</reference>
<evidence type="ECO:0000256" key="2">
    <source>
        <dbReference type="ARBA" id="ARBA00022670"/>
    </source>
</evidence>
<dbReference type="PROSITE" id="PS50106">
    <property type="entry name" value="PDZ"/>
    <property type="match status" value="1"/>
</dbReference>
<feature type="region of interest" description="Disordered" evidence="4">
    <location>
        <begin position="341"/>
        <end position="363"/>
    </location>
</feature>
<dbReference type="Gene3D" id="2.40.10.10">
    <property type="entry name" value="Trypsin-like serine proteases"/>
    <property type="match status" value="1"/>
</dbReference>
<accession>A0A840V186</accession>
<keyword evidence="3" id="KW-0378">Hydrolase</keyword>
<comment type="caution">
    <text evidence="7">The sequence shown here is derived from an EMBL/GenBank/DDBJ whole genome shotgun (WGS) entry which is preliminary data.</text>
</comment>
<protein>
    <submittedName>
        <fullName evidence="7">S1-C subfamily serine protease</fullName>
    </submittedName>
</protein>
<dbReference type="InterPro" id="IPR009003">
    <property type="entry name" value="Peptidase_S1_PA"/>
</dbReference>
<dbReference type="SMART" id="SM00228">
    <property type="entry name" value="PDZ"/>
    <property type="match status" value="1"/>
</dbReference>
<keyword evidence="8" id="KW-1185">Reference proteome</keyword>
<dbReference type="GO" id="GO:0008233">
    <property type="term" value="F:peptidase activity"/>
    <property type="evidence" value="ECO:0007669"/>
    <property type="project" value="UniProtKB-KW"/>
</dbReference>
<dbReference type="AlphaFoldDB" id="A0A840V186"/>
<dbReference type="EMBL" id="JACHFD010000008">
    <property type="protein sequence ID" value="MBB5351762.1"/>
    <property type="molecule type" value="Genomic_DNA"/>
</dbReference>
<sequence length="400" mass="43649">MRTWKLLLGVWAAVAPLSAQVEPEVPLQRPEEEAVTNRQSDMLFDALLPVSQTAAGSSVWIWSGGRQVAMGTVVGDGRRVLTKWSEVAFSRGPLSVVGKDRQEATAQVVGVYEDDDLALLEIVEEDVSWLPAEWSDGPSPELGRFLVAATPEGMPLRSGVVSVAERAERASDQVLFGVYLEKSDDGKAVVIGKIEEDGGAEHAGLKIGDQLLTVDGAELHEPYDLKEMLAGHSPGDSVEVEYLRGTQKAKAEVILGDRTRFEEGIPQGRLRVMRAMGGQISVRGENFPVVIQSDMQLKREQCGGPIVDLNGKVVGISISRTDRTRTYLIPASRVKELLETEPASPELVTPLAQEGGGEEGRPRVEVVPVPQGAANSLRSHLEEMSEFIRRLEEEMEPFRR</sequence>
<dbReference type="Proteomes" id="UP000557717">
    <property type="component" value="Unassembled WGS sequence"/>
</dbReference>
<dbReference type="GO" id="GO:0006508">
    <property type="term" value="P:proteolysis"/>
    <property type="evidence" value="ECO:0007669"/>
    <property type="project" value="UniProtKB-KW"/>
</dbReference>
<keyword evidence="5" id="KW-0732">Signal</keyword>
<feature type="chain" id="PRO_5032402778" evidence="5">
    <location>
        <begin position="22"/>
        <end position="400"/>
    </location>
</feature>
<dbReference type="Gene3D" id="2.40.10.120">
    <property type="match status" value="1"/>
</dbReference>
<dbReference type="Pfam" id="PF13180">
    <property type="entry name" value="PDZ_2"/>
    <property type="match status" value="1"/>
</dbReference>
<dbReference type="SUPFAM" id="SSF50156">
    <property type="entry name" value="PDZ domain-like"/>
    <property type="match status" value="1"/>
</dbReference>
<evidence type="ECO:0000256" key="4">
    <source>
        <dbReference type="SAM" id="MobiDB-lite"/>
    </source>
</evidence>
<feature type="domain" description="PDZ" evidence="6">
    <location>
        <begin position="160"/>
        <end position="219"/>
    </location>
</feature>
<dbReference type="PANTHER" id="PTHR43343:SF3">
    <property type="entry name" value="PROTEASE DO-LIKE 8, CHLOROPLASTIC"/>
    <property type="match status" value="1"/>
</dbReference>
<dbReference type="SUPFAM" id="SSF50494">
    <property type="entry name" value="Trypsin-like serine proteases"/>
    <property type="match status" value="1"/>
</dbReference>
<name>A0A840V186_9BACT</name>
<dbReference type="Gene3D" id="2.30.42.10">
    <property type="match status" value="1"/>
</dbReference>
<evidence type="ECO:0000259" key="6">
    <source>
        <dbReference type="PROSITE" id="PS50106"/>
    </source>
</evidence>
<proteinExistence type="inferred from homology"/>
<gene>
    <name evidence="7" type="ORF">HNR46_002001</name>
</gene>
<dbReference type="InterPro" id="IPR051201">
    <property type="entry name" value="Chloro_Bact_Ser_Proteases"/>
</dbReference>
<comment type="similarity">
    <text evidence="1">Belongs to the peptidase S1C family.</text>
</comment>
<keyword evidence="2 7" id="KW-0645">Protease</keyword>
<feature type="signal peptide" evidence="5">
    <location>
        <begin position="1"/>
        <end position="21"/>
    </location>
</feature>
<dbReference type="PANTHER" id="PTHR43343">
    <property type="entry name" value="PEPTIDASE S12"/>
    <property type="match status" value="1"/>
</dbReference>
<evidence type="ECO:0000313" key="7">
    <source>
        <dbReference type="EMBL" id="MBB5351762.1"/>
    </source>
</evidence>
<dbReference type="RefSeq" id="WP_184018206.1">
    <property type="nucleotide sequence ID" value="NZ_JACHFD010000008.1"/>
</dbReference>
<dbReference type="InterPro" id="IPR043504">
    <property type="entry name" value="Peptidase_S1_PA_chymotrypsin"/>
</dbReference>
<organism evidence="7 8">
    <name type="scientific">Haloferula luteola</name>
    <dbReference type="NCBI Taxonomy" id="595692"/>
    <lineage>
        <taxon>Bacteria</taxon>
        <taxon>Pseudomonadati</taxon>
        <taxon>Verrucomicrobiota</taxon>
        <taxon>Verrucomicrobiia</taxon>
        <taxon>Verrucomicrobiales</taxon>
        <taxon>Verrucomicrobiaceae</taxon>
        <taxon>Haloferula</taxon>
    </lineage>
</organism>
<evidence type="ECO:0000256" key="1">
    <source>
        <dbReference type="ARBA" id="ARBA00010541"/>
    </source>
</evidence>
<dbReference type="InterPro" id="IPR036034">
    <property type="entry name" value="PDZ_sf"/>
</dbReference>
<evidence type="ECO:0000256" key="3">
    <source>
        <dbReference type="ARBA" id="ARBA00022801"/>
    </source>
</evidence>